<evidence type="ECO:0000256" key="3">
    <source>
        <dbReference type="ARBA" id="ARBA00022448"/>
    </source>
</evidence>
<dbReference type="GO" id="GO:0030150">
    <property type="term" value="P:protein import into mitochondrial matrix"/>
    <property type="evidence" value="ECO:0007669"/>
    <property type="project" value="InterPro"/>
</dbReference>
<evidence type="ECO:0000256" key="9">
    <source>
        <dbReference type="ARBA" id="ARBA00023136"/>
    </source>
</evidence>
<protein>
    <submittedName>
        <fullName evidence="10">Putative mitochondrial import receptor MOM38</fullName>
    </submittedName>
</protein>
<dbReference type="CDD" id="cd07305">
    <property type="entry name" value="Porin3_Tom40"/>
    <property type="match status" value="1"/>
</dbReference>
<dbReference type="InterPro" id="IPR027246">
    <property type="entry name" value="Porin_Euk/Tom40"/>
</dbReference>
<proteinExistence type="inferred from homology"/>
<keyword evidence="10" id="KW-0675">Receptor</keyword>
<evidence type="ECO:0000313" key="11">
    <source>
        <dbReference type="Proteomes" id="UP000265663"/>
    </source>
</evidence>
<gene>
    <name evidence="10" type="ORF">GMOD_00000436</name>
</gene>
<dbReference type="Pfam" id="PF01459">
    <property type="entry name" value="Porin_3"/>
    <property type="match status" value="1"/>
</dbReference>
<dbReference type="Gene3D" id="2.40.160.10">
    <property type="entry name" value="Porin"/>
    <property type="match status" value="1"/>
</dbReference>
<keyword evidence="11" id="KW-1185">Reference proteome</keyword>
<name>A0A3M7M785_9PLEO</name>
<comment type="similarity">
    <text evidence="2">Belongs to the Tom40 family.</text>
</comment>
<dbReference type="GO" id="GO:0008320">
    <property type="term" value="F:protein transmembrane transporter activity"/>
    <property type="evidence" value="ECO:0007669"/>
    <property type="project" value="InterPro"/>
</dbReference>
<evidence type="ECO:0000256" key="8">
    <source>
        <dbReference type="ARBA" id="ARBA00023128"/>
    </source>
</evidence>
<evidence type="ECO:0000256" key="7">
    <source>
        <dbReference type="ARBA" id="ARBA00022927"/>
    </source>
</evidence>
<dbReference type="InterPro" id="IPR037930">
    <property type="entry name" value="Tom40"/>
</dbReference>
<keyword evidence="8" id="KW-0496">Mitochondrion</keyword>
<sequence length="378" mass="41192">MDYSDVTHILAMATPLQFNPAKEQAIADVLSQPRAANTGPFAQFQNVYDAFLERREALGLSNPGTVENIAREVQRDVFLNNSSFSGLRAELTKAFSAAPLFQVAHSLSMGSQVMPPYSYMVLYGSPRVFMQGNLDNELAFSGRFNWRWTSALVTKTAVQLTSQGNMVSFENDYTGTDFSASLKAVNPSILDGGITGMLMASYLQAITPKLSLGIDAFWTRPAMAYPPELNVSYAARYRAIDWMACGQIIPDRGVLEASYWRRLTDKVETGINCNLAFAGIGPGGPMAGPQKEGNVTIGAKYDFRQSSYRAQVDNQGKVSCLLEKMIAPPIRVTFSGEIDHKMNAAKLGLAIAIEAADEAVMEQQEQQGAEMSAGSIPF</sequence>
<dbReference type="OrthoDB" id="19656at2759"/>
<evidence type="ECO:0000256" key="5">
    <source>
        <dbReference type="ARBA" id="ARBA00022692"/>
    </source>
</evidence>
<keyword evidence="5" id="KW-0812">Transmembrane</keyword>
<dbReference type="Proteomes" id="UP000265663">
    <property type="component" value="Unassembled WGS sequence"/>
</dbReference>
<evidence type="ECO:0000256" key="6">
    <source>
        <dbReference type="ARBA" id="ARBA00022787"/>
    </source>
</evidence>
<evidence type="ECO:0000256" key="4">
    <source>
        <dbReference type="ARBA" id="ARBA00022452"/>
    </source>
</evidence>
<keyword evidence="3" id="KW-0813">Transport</keyword>
<organism evidence="10 11">
    <name type="scientific">Pyrenophora seminiperda CCB06</name>
    <dbReference type="NCBI Taxonomy" id="1302712"/>
    <lineage>
        <taxon>Eukaryota</taxon>
        <taxon>Fungi</taxon>
        <taxon>Dikarya</taxon>
        <taxon>Ascomycota</taxon>
        <taxon>Pezizomycotina</taxon>
        <taxon>Dothideomycetes</taxon>
        <taxon>Pleosporomycetidae</taxon>
        <taxon>Pleosporales</taxon>
        <taxon>Pleosporineae</taxon>
        <taxon>Pleosporaceae</taxon>
        <taxon>Pyrenophora</taxon>
    </lineage>
</organism>
<keyword evidence="7" id="KW-0653">Protein transport</keyword>
<dbReference type="PANTHER" id="PTHR10802">
    <property type="entry name" value="MITOCHONDRIAL IMPORT RECEPTOR SUBUNIT TOM40"/>
    <property type="match status" value="1"/>
</dbReference>
<comment type="subcellular location">
    <subcellularLocation>
        <location evidence="1">Mitochondrion outer membrane</location>
        <topology evidence="1">Multi-pass membrane protein</topology>
    </subcellularLocation>
</comment>
<keyword evidence="9" id="KW-0472">Membrane</keyword>
<keyword evidence="6" id="KW-1000">Mitochondrion outer membrane</keyword>
<evidence type="ECO:0000256" key="2">
    <source>
        <dbReference type="ARBA" id="ARBA00010510"/>
    </source>
</evidence>
<dbReference type="InterPro" id="IPR023614">
    <property type="entry name" value="Porin_dom_sf"/>
</dbReference>
<dbReference type="FunFam" id="2.40.160.10:FF:000018">
    <property type="entry name" value="Mitochondrial import receptor subunit tom40"/>
    <property type="match status" value="1"/>
</dbReference>
<accession>A0A3M7M785</accession>
<dbReference type="GO" id="GO:0005741">
    <property type="term" value="C:mitochondrial outer membrane"/>
    <property type="evidence" value="ECO:0007669"/>
    <property type="project" value="UniProtKB-SubCell"/>
</dbReference>
<evidence type="ECO:0000256" key="1">
    <source>
        <dbReference type="ARBA" id="ARBA00004374"/>
    </source>
</evidence>
<keyword evidence="4" id="KW-1134">Transmembrane beta strand</keyword>
<dbReference type="EMBL" id="KE747824">
    <property type="protein sequence ID" value="RMZ70353.1"/>
    <property type="molecule type" value="Genomic_DNA"/>
</dbReference>
<evidence type="ECO:0000313" key="10">
    <source>
        <dbReference type="EMBL" id="RMZ70353.1"/>
    </source>
</evidence>
<dbReference type="AlphaFoldDB" id="A0A3M7M785"/>
<reference evidence="10 11" key="1">
    <citation type="journal article" date="2014" name="PLoS ONE">
        <title>De novo Genome Assembly of the Fungal Plant Pathogen Pyrenophora semeniperda.</title>
        <authorList>
            <person name="Soliai M.M."/>
            <person name="Meyer S.E."/>
            <person name="Udall J.A."/>
            <person name="Elzinga D.E."/>
            <person name="Hermansen R.A."/>
            <person name="Bodily P.M."/>
            <person name="Hart A.A."/>
            <person name="Coleman C.E."/>
        </authorList>
    </citation>
    <scope>NUCLEOTIDE SEQUENCE [LARGE SCALE GENOMIC DNA]</scope>
    <source>
        <strain evidence="10 11">CCB06</strain>
        <tissue evidence="10">Mycelium</tissue>
    </source>
</reference>